<name>A0A821PBN2_9BILA</name>
<dbReference type="Proteomes" id="UP000663873">
    <property type="component" value="Unassembled WGS sequence"/>
</dbReference>
<dbReference type="EMBL" id="CAJOBP010048564">
    <property type="protein sequence ID" value="CAF4801812.1"/>
    <property type="molecule type" value="Genomic_DNA"/>
</dbReference>
<keyword evidence="3" id="KW-1185">Reference proteome</keyword>
<gene>
    <name evidence="2" type="ORF">UJA718_LOCUS41322</name>
</gene>
<feature type="compositionally biased region" description="Polar residues" evidence="1">
    <location>
        <begin position="23"/>
        <end position="37"/>
    </location>
</feature>
<comment type="caution">
    <text evidence="2">The sequence shown here is derived from an EMBL/GenBank/DDBJ whole genome shotgun (WGS) entry which is preliminary data.</text>
</comment>
<feature type="non-terminal residue" evidence="2">
    <location>
        <position position="1"/>
    </location>
</feature>
<proteinExistence type="predicted"/>
<accession>A0A821PBN2</accession>
<reference evidence="2" key="1">
    <citation type="submission" date="2021-02" db="EMBL/GenBank/DDBJ databases">
        <authorList>
            <person name="Nowell W R."/>
        </authorList>
    </citation>
    <scope>NUCLEOTIDE SEQUENCE</scope>
</reference>
<evidence type="ECO:0000313" key="3">
    <source>
        <dbReference type="Proteomes" id="UP000663873"/>
    </source>
</evidence>
<organism evidence="2 3">
    <name type="scientific">Rotaria socialis</name>
    <dbReference type="NCBI Taxonomy" id="392032"/>
    <lineage>
        <taxon>Eukaryota</taxon>
        <taxon>Metazoa</taxon>
        <taxon>Spiralia</taxon>
        <taxon>Gnathifera</taxon>
        <taxon>Rotifera</taxon>
        <taxon>Eurotatoria</taxon>
        <taxon>Bdelloidea</taxon>
        <taxon>Philodinida</taxon>
        <taxon>Philodinidae</taxon>
        <taxon>Rotaria</taxon>
    </lineage>
</organism>
<dbReference type="AlphaFoldDB" id="A0A821PBN2"/>
<evidence type="ECO:0000313" key="2">
    <source>
        <dbReference type="EMBL" id="CAF4801812.1"/>
    </source>
</evidence>
<evidence type="ECO:0000256" key="1">
    <source>
        <dbReference type="SAM" id="MobiDB-lite"/>
    </source>
</evidence>
<protein>
    <submittedName>
        <fullName evidence="2">Uncharacterized protein</fullName>
    </submittedName>
</protein>
<sequence>QTELRMKKLAKLKAKNKPMSADMLSTDSNPTETTSPEATMRRAMASQGRYESASHLPIEPDQQKVTTDLARRSLITFCIE</sequence>
<feature type="region of interest" description="Disordered" evidence="1">
    <location>
        <begin position="13"/>
        <end position="61"/>
    </location>
</feature>